<evidence type="ECO:0000313" key="2">
    <source>
        <dbReference type="EMBL" id="VDK46340.1"/>
    </source>
</evidence>
<feature type="compositionally biased region" description="Basic and acidic residues" evidence="1">
    <location>
        <begin position="289"/>
        <end position="301"/>
    </location>
</feature>
<feature type="compositionally biased region" description="Basic and acidic residues" evidence="1">
    <location>
        <begin position="579"/>
        <end position="591"/>
    </location>
</feature>
<feature type="compositionally biased region" description="Polar residues" evidence="1">
    <location>
        <begin position="615"/>
        <end position="652"/>
    </location>
</feature>
<sequence length="746" mass="81711">MLCRAVRFIDGNSIELIKIRDGRLALVGGNPAELIGYWNRNEIDEVNFGQNVMHFNGVDCRAEDMGIFALICGQIQPLAHFFSLSMRPGSLISYLNRKTADGAWMNTIPTGKLNTSSHLITSTDVNPHPLISNHVTERSFSSFPSAILSRKGSSSPSSALKNCITYVNISGGNTVTTKANCGIRRAASDMPYYMNVNNDSSHYNSFSTARHLSASSIAMNGGLHSSLRSTASERCSASALIPTSRAGAVETVLDEDCKTATSTGALATVNENRGAGKYVRQLQKTTRNRGRDAADFKDKSRLSQHQRSRSVGLEASVKRSGSTREENWDRAKRIIGGVRKSVNRNAMMIHVLSNANALEVSSSHAVEELPKLDVSVCNADNTPNNVASTVSLQGSSSIPGLIKLPPERFALKKMGNIFTKNLRKSITGSYSKYDGERATHHYNPGNAAAESPLPAVFDCLESAVNKGRARLIEADRRNSSFAEGLHSTAVKSSMQMQPRRYTLSSKACASGQPYQMSSAAVEKLESNADSHHPPANTCYYSPLQKTNPNINDKPPPLPPRTYLKNKVRLKQLRQSQQKVNDEATVRSKTDESVNLPSQSTTSVNTSTVRRPLQGSYCTVVSPSSNNNTRLSISANTSSSVRPSSQKSAPISSIHQAHTVYTQIDPIATMAATQTQADMMKERERHVPQQQRLITQSVYASDRSLGSRSKRNINSDDRTNSISTKRFFSKHIWRKPSKSHSHSDLRF</sequence>
<dbReference type="OrthoDB" id="6537982at2759"/>
<reference evidence="4" key="1">
    <citation type="submission" date="2017-02" db="UniProtKB">
        <authorList>
            <consortium name="WormBaseParasite"/>
        </authorList>
    </citation>
    <scope>IDENTIFICATION</scope>
</reference>
<gene>
    <name evidence="2" type="ORF">ASIM_LOCUS12004</name>
</gene>
<keyword evidence="3" id="KW-1185">Reference proteome</keyword>
<feature type="region of interest" description="Disordered" evidence="1">
    <location>
        <begin position="523"/>
        <end position="652"/>
    </location>
</feature>
<reference evidence="2 3" key="2">
    <citation type="submission" date="2018-11" db="EMBL/GenBank/DDBJ databases">
        <authorList>
            <consortium name="Pathogen Informatics"/>
        </authorList>
    </citation>
    <scope>NUCLEOTIDE SEQUENCE [LARGE SCALE GENOMIC DNA]</scope>
</reference>
<feature type="compositionally biased region" description="Basic and acidic residues" evidence="1">
    <location>
        <begin position="523"/>
        <end position="532"/>
    </location>
</feature>
<dbReference type="Proteomes" id="UP000267096">
    <property type="component" value="Unassembled WGS sequence"/>
</dbReference>
<dbReference type="WBParaSite" id="ASIM_0001253801-mRNA-1">
    <property type="protein sequence ID" value="ASIM_0001253801-mRNA-1"/>
    <property type="gene ID" value="ASIM_0001253801"/>
</dbReference>
<feature type="compositionally biased region" description="Low complexity" evidence="1">
    <location>
        <begin position="597"/>
        <end position="608"/>
    </location>
</feature>
<feature type="region of interest" description="Disordered" evidence="1">
    <location>
        <begin position="283"/>
        <end position="326"/>
    </location>
</feature>
<organism evidence="4">
    <name type="scientific">Anisakis simplex</name>
    <name type="common">Herring worm</name>
    <dbReference type="NCBI Taxonomy" id="6269"/>
    <lineage>
        <taxon>Eukaryota</taxon>
        <taxon>Metazoa</taxon>
        <taxon>Ecdysozoa</taxon>
        <taxon>Nematoda</taxon>
        <taxon>Chromadorea</taxon>
        <taxon>Rhabditida</taxon>
        <taxon>Spirurina</taxon>
        <taxon>Ascaridomorpha</taxon>
        <taxon>Ascaridoidea</taxon>
        <taxon>Anisakidae</taxon>
        <taxon>Anisakis</taxon>
        <taxon>Anisakis simplex complex</taxon>
    </lineage>
</organism>
<evidence type="ECO:0000313" key="4">
    <source>
        <dbReference type="WBParaSite" id="ASIM_0001253801-mRNA-1"/>
    </source>
</evidence>
<accession>A0A0M3JW88</accession>
<name>A0A0M3JW88_ANISI</name>
<protein>
    <submittedName>
        <fullName evidence="4">Non-specific serine/threonine protein kinase</fullName>
    </submittedName>
</protein>
<proteinExistence type="predicted"/>
<evidence type="ECO:0000256" key="1">
    <source>
        <dbReference type="SAM" id="MobiDB-lite"/>
    </source>
</evidence>
<evidence type="ECO:0000313" key="3">
    <source>
        <dbReference type="Proteomes" id="UP000267096"/>
    </source>
</evidence>
<dbReference type="AlphaFoldDB" id="A0A0M3JW88"/>
<dbReference type="EMBL" id="UYRR01031127">
    <property type="protein sequence ID" value="VDK46340.1"/>
    <property type="molecule type" value="Genomic_DNA"/>
</dbReference>